<dbReference type="SUPFAM" id="SSF47413">
    <property type="entry name" value="lambda repressor-like DNA-binding domains"/>
    <property type="match status" value="1"/>
</dbReference>
<feature type="domain" description="HTH cro/C1-type" evidence="4">
    <location>
        <begin position="7"/>
        <end position="61"/>
    </location>
</feature>
<organism evidence="5 6">
    <name type="scientific">Lactococcus petauri</name>
    <dbReference type="NCBI Taxonomy" id="1940789"/>
    <lineage>
        <taxon>Bacteria</taxon>
        <taxon>Bacillati</taxon>
        <taxon>Bacillota</taxon>
        <taxon>Bacilli</taxon>
        <taxon>Lactobacillales</taxon>
        <taxon>Streptococcaceae</taxon>
        <taxon>Lactococcus</taxon>
    </lineage>
</organism>
<dbReference type="PANTHER" id="PTHR40661:SF1">
    <property type="entry name" value="HTH CRO_C1-TYPE DOMAIN-CONTAINING PROTEIN"/>
    <property type="match status" value="1"/>
</dbReference>
<dbReference type="InterPro" id="IPR039418">
    <property type="entry name" value="LexA-like"/>
</dbReference>
<dbReference type="EMBL" id="MUIZ01000016">
    <property type="protein sequence ID" value="OUK02224.1"/>
    <property type="molecule type" value="Genomic_DNA"/>
</dbReference>
<evidence type="ECO:0000259" key="4">
    <source>
        <dbReference type="PROSITE" id="PS50943"/>
    </source>
</evidence>
<dbReference type="InterPro" id="IPR001387">
    <property type="entry name" value="Cro/C1-type_HTH"/>
</dbReference>
<dbReference type="PROSITE" id="PS50943">
    <property type="entry name" value="HTH_CROC1"/>
    <property type="match status" value="1"/>
</dbReference>
<dbReference type="InterPro" id="IPR015927">
    <property type="entry name" value="Peptidase_S24_S26A/B/C"/>
</dbReference>
<sequence>MEFHQRLKKLRKESGYTQKEVASMMKITHAPYQRWESGANRPRADKLEELANIFDVSISYLLGESDVRSGTKINQIMEKLSEKGQEETIDFAHKKLNEETKKTKIIEFNNSLVGYPVLSDQALSAGKGNGISDDMSTYTVYWTKEVNSDYGVPIKGDSMEPDYHNKDIALIQEQPCPDHDGQVCAVLDFDRGVSYIKCVTVEDKVLRLESLNQSVDDQGNLLYEDILLPRDETTKILGKVIESFTPVKKKEI</sequence>
<gene>
    <name evidence="5" type="ORF">BZZ03_11350</name>
</gene>
<keyword evidence="1" id="KW-0805">Transcription regulation</keyword>
<evidence type="ECO:0000313" key="5">
    <source>
        <dbReference type="EMBL" id="OUK02224.1"/>
    </source>
</evidence>
<dbReference type="CDD" id="cd00093">
    <property type="entry name" value="HTH_XRE"/>
    <property type="match status" value="1"/>
</dbReference>
<dbReference type="InterPro" id="IPR010982">
    <property type="entry name" value="Lambda_DNA-bd_dom_sf"/>
</dbReference>
<accession>A0A252CAB3</accession>
<dbReference type="CDD" id="cd06529">
    <property type="entry name" value="S24_LexA-like"/>
    <property type="match status" value="1"/>
</dbReference>
<dbReference type="Gene3D" id="2.10.109.10">
    <property type="entry name" value="Umud Fragment, subunit A"/>
    <property type="match status" value="1"/>
</dbReference>
<dbReference type="RefSeq" id="WP_086583357.1">
    <property type="nucleotide sequence ID" value="NZ_MUIZ01000016.1"/>
</dbReference>
<evidence type="ECO:0000256" key="1">
    <source>
        <dbReference type="ARBA" id="ARBA00023015"/>
    </source>
</evidence>
<dbReference type="SMART" id="SM00530">
    <property type="entry name" value="HTH_XRE"/>
    <property type="match status" value="1"/>
</dbReference>
<comment type="caution">
    <text evidence="5">The sequence shown here is derived from an EMBL/GenBank/DDBJ whole genome shotgun (WGS) entry which is preliminary data.</text>
</comment>
<keyword evidence="2" id="KW-0238">DNA-binding</keyword>
<evidence type="ECO:0000256" key="2">
    <source>
        <dbReference type="ARBA" id="ARBA00023125"/>
    </source>
</evidence>
<dbReference type="Pfam" id="PF01381">
    <property type="entry name" value="HTH_3"/>
    <property type="match status" value="1"/>
</dbReference>
<dbReference type="Proteomes" id="UP000194606">
    <property type="component" value="Unassembled WGS sequence"/>
</dbReference>
<keyword evidence="3" id="KW-0804">Transcription</keyword>
<dbReference type="GO" id="GO:0003677">
    <property type="term" value="F:DNA binding"/>
    <property type="evidence" value="ECO:0007669"/>
    <property type="project" value="UniProtKB-KW"/>
</dbReference>
<dbReference type="SUPFAM" id="SSF51306">
    <property type="entry name" value="LexA/Signal peptidase"/>
    <property type="match status" value="1"/>
</dbReference>
<dbReference type="PANTHER" id="PTHR40661">
    <property type="match status" value="1"/>
</dbReference>
<evidence type="ECO:0000256" key="3">
    <source>
        <dbReference type="ARBA" id="ARBA00023163"/>
    </source>
</evidence>
<dbReference type="InterPro" id="IPR036286">
    <property type="entry name" value="LexA/Signal_pep-like_sf"/>
</dbReference>
<dbReference type="Gene3D" id="1.10.260.40">
    <property type="entry name" value="lambda repressor-like DNA-binding domains"/>
    <property type="match status" value="1"/>
</dbReference>
<dbReference type="AlphaFoldDB" id="A0A252CAB3"/>
<name>A0A252CAB3_9LACT</name>
<evidence type="ECO:0000313" key="6">
    <source>
        <dbReference type="Proteomes" id="UP000194606"/>
    </source>
</evidence>
<dbReference type="Pfam" id="PF00717">
    <property type="entry name" value="Peptidase_S24"/>
    <property type="match status" value="1"/>
</dbReference>
<proteinExistence type="predicted"/>
<reference evidence="5 6" key="1">
    <citation type="submission" date="2017-02" db="EMBL/GenBank/DDBJ databases">
        <authorList>
            <person name="Peterson S.W."/>
        </authorList>
    </citation>
    <scope>NUCLEOTIDE SEQUENCE [LARGE SCALE GENOMIC DNA]</scope>
    <source>
        <strain evidence="5">159469</strain>
    </source>
</reference>
<protein>
    <submittedName>
        <fullName evidence="5">Transcriptional regulator</fullName>
    </submittedName>
</protein>